<proteinExistence type="predicted"/>
<reference evidence="1 4" key="2">
    <citation type="submission" date="2021-08" db="EMBL/GenBank/DDBJ databases">
        <title>Complete genome sequence of the strain Aneurinibacillus thermoaerophilus CCM 8960.</title>
        <authorList>
            <person name="Musilova J."/>
            <person name="Kourilova X."/>
            <person name="Pernicova I."/>
            <person name="Bezdicek M."/>
            <person name="Lengerova M."/>
            <person name="Obruca S."/>
            <person name="Sedlar K."/>
        </authorList>
    </citation>
    <scope>NUCLEOTIDE SEQUENCE [LARGE SCALE GENOMIC DNA]</scope>
    <source>
        <strain evidence="1 4">CCM 8960</strain>
    </source>
</reference>
<dbReference type="Proteomes" id="UP000826616">
    <property type="component" value="Chromosome"/>
</dbReference>
<dbReference type="EMBL" id="FNDE01000030">
    <property type="protein sequence ID" value="SDH52736.1"/>
    <property type="molecule type" value="Genomic_DNA"/>
</dbReference>
<dbReference type="CDD" id="cd12870">
    <property type="entry name" value="MqsA"/>
    <property type="match status" value="1"/>
</dbReference>
<dbReference type="AlphaFoldDB" id="A0A1G8D4Q9"/>
<evidence type="ECO:0000313" key="3">
    <source>
        <dbReference type="Proteomes" id="UP000198956"/>
    </source>
</evidence>
<accession>A0A1G8D4Q9</accession>
<keyword evidence="4" id="KW-1185">Reference proteome</keyword>
<dbReference type="EMBL" id="CP080764">
    <property type="protein sequence ID" value="QYY43137.1"/>
    <property type="molecule type" value="Genomic_DNA"/>
</dbReference>
<dbReference type="InterPro" id="IPR022451">
    <property type="entry name" value="CHP03829_YokU"/>
</dbReference>
<evidence type="ECO:0000313" key="1">
    <source>
        <dbReference type="EMBL" id="QYY43137.1"/>
    </source>
</evidence>
<sequence length="89" mass="10093">MNCIWCGTEEAKEGVQDCYWVTPDGKKTVQILNIPSVDCPNCYDKFVPEDISQKIEDALYLNDISLLGTKFTYEQLLAAPRINLFKAKS</sequence>
<protein>
    <submittedName>
        <fullName evidence="2">Uncharacterized protein, YokU family</fullName>
    </submittedName>
    <submittedName>
        <fullName evidence="1">YokU family protein</fullName>
    </submittedName>
</protein>
<organism evidence="2 3">
    <name type="scientific">Aneurinibacillus thermoaerophilus</name>
    <dbReference type="NCBI Taxonomy" id="143495"/>
    <lineage>
        <taxon>Bacteria</taxon>
        <taxon>Bacillati</taxon>
        <taxon>Bacillota</taxon>
        <taxon>Bacilli</taxon>
        <taxon>Bacillales</taxon>
        <taxon>Paenibacillaceae</taxon>
        <taxon>Aneurinibacillus group</taxon>
        <taxon>Aneurinibacillus</taxon>
    </lineage>
</organism>
<dbReference type="OrthoDB" id="2666319at2"/>
<dbReference type="RefSeq" id="WP_057900005.1">
    <property type="nucleotide sequence ID" value="NZ_CP080764.1"/>
</dbReference>
<dbReference type="GeneID" id="97140161"/>
<gene>
    <name evidence="1" type="ORF">K3F53_02155</name>
    <name evidence="2" type="ORF">SAMN04489735_103033</name>
</gene>
<evidence type="ECO:0000313" key="4">
    <source>
        <dbReference type="Proteomes" id="UP000826616"/>
    </source>
</evidence>
<evidence type="ECO:0000313" key="2">
    <source>
        <dbReference type="EMBL" id="SDH52736.1"/>
    </source>
</evidence>
<dbReference type="InterPro" id="IPR022453">
    <property type="entry name" value="Znf_MqsA-type"/>
</dbReference>
<reference evidence="2 3" key="1">
    <citation type="submission" date="2016-10" db="EMBL/GenBank/DDBJ databases">
        <authorList>
            <person name="de Groot N.N."/>
        </authorList>
    </citation>
    <scope>NUCLEOTIDE SEQUENCE [LARGE SCALE GENOMIC DNA]</scope>
    <source>
        <strain evidence="2 3">L 420-91</strain>
    </source>
</reference>
<dbReference type="Proteomes" id="UP000198956">
    <property type="component" value="Unassembled WGS sequence"/>
</dbReference>
<dbReference type="NCBIfam" id="TIGR03831">
    <property type="entry name" value="YgiT_finger"/>
    <property type="match status" value="1"/>
</dbReference>
<dbReference type="Pfam" id="PF14122">
    <property type="entry name" value="YokU"/>
    <property type="match status" value="1"/>
</dbReference>
<name>A0A1G8D4Q9_ANETH</name>